<evidence type="ECO:0000313" key="3">
    <source>
        <dbReference type="Proteomes" id="UP001279660"/>
    </source>
</evidence>
<keyword evidence="3" id="KW-1185">Reference proteome</keyword>
<sequence>MMTAAQSGDVTAAKTAYARMTANRTPPAKSPLAALGTALQNGDTAAIQKAAEALQQARDAQASISADPNAPPPPKPIPAAAYGSSQTDINVLA</sequence>
<evidence type="ECO:0000313" key="2">
    <source>
        <dbReference type="EMBL" id="MDX5984869.1"/>
    </source>
</evidence>
<reference evidence="2 3" key="1">
    <citation type="submission" date="2023-11" db="EMBL/GenBank/DDBJ databases">
        <title>MicrobeMod: A computational toolkit for identifying prokaryotic methylation and restriction-modification with nanopore sequencing.</title>
        <authorList>
            <person name="Crits-Christoph A."/>
            <person name="Kang S.C."/>
            <person name="Lee H."/>
            <person name="Ostrov N."/>
        </authorList>
    </citation>
    <scope>NUCLEOTIDE SEQUENCE [LARGE SCALE GENOMIC DNA]</scope>
    <source>
        <strain evidence="2 3">ATCC 14820</strain>
    </source>
</reference>
<organism evidence="2 3">
    <name type="scientific">Sphingomonas echinoides</name>
    <dbReference type="NCBI Taxonomy" id="59803"/>
    <lineage>
        <taxon>Bacteria</taxon>
        <taxon>Pseudomonadati</taxon>
        <taxon>Pseudomonadota</taxon>
        <taxon>Alphaproteobacteria</taxon>
        <taxon>Sphingomonadales</taxon>
        <taxon>Sphingomonadaceae</taxon>
        <taxon>Sphingomonas</taxon>
    </lineage>
</organism>
<comment type="caution">
    <text evidence="2">The sequence shown here is derived from an EMBL/GenBank/DDBJ whole genome shotgun (WGS) entry which is preliminary data.</text>
</comment>
<proteinExistence type="predicted"/>
<evidence type="ECO:0000256" key="1">
    <source>
        <dbReference type="SAM" id="MobiDB-lite"/>
    </source>
</evidence>
<name>A0ABU4PPY1_9SPHN</name>
<protein>
    <submittedName>
        <fullName evidence="2">Uncharacterized protein</fullName>
    </submittedName>
</protein>
<accession>A0ABU4PPY1</accession>
<feature type="region of interest" description="Disordered" evidence="1">
    <location>
        <begin position="51"/>
        <end position="93"/>
    </location>
</feature>
<feature type="compositionally biased region" description="Polar residues" evidence="1">
    <location>
        <begin position="83"/>
        <end position="93"/>
    </location>
</feature>
<gene>
    <name evidence="2" type="ORF">SIL82_11400</name>
</gene>
<dbReference type="RefSeq" id="WP_154651258.1">
    <property type="nucleotide sequence ID" value="NZ_JAWXXV010000001.1"/>
</dbReference>
<dbReference type="EMBL" id="JAWXXV010000001">
    <property type="protein sequence ID" value="MDX5984869.1"/>
    <property type="molecule type" value="Genomic_DNA"/>
</dbReference>
<dbReference type="Proteomes" id="UP001279660">
    <property type="component" value="Unassembled WGS sequence"/>
</dbReference>